<comment type="caution">
    <text evidence="2">The sequence shown here is derived from an EMBL/GenBank/DDBJ whole genome shotgun (WGS) entry which is preliminary data.</text>
</comment>
<dbReference type="OrthoDB" id="6437085at2759"/>
<evidence type="ECO:0000313" key="3">
    <source>
        <dbReference type="Proteomes" id="UP000499080"/>
    </source>
</evidence>
<proteinExistence type="predicted"/>
<evidence type="ECO:0000256" key="1">
    <source>
        <dbReference type="SAM" id="Coils"/>
    </source>
</evidence>
<dbReference type="Proteomes" id="UP000499080">
    <property type="component" value="Unassembled WGS sequence"/>
</dbReference>
<name>A0A4Y1ZR65_ARAVE</name>
<keyword evidence="1" id="KW-0175">Coiled coil</keyword>
<feature type="coiled-coil region" evidence="1">
    <location>
        <begin position="61"/>
        <end position="88"/>
    </location>
</feature>
<dbReference type="EMBL" id="BGPR01227713">
    <property type="protein sequence ID" value="GBL63027.1"/>
    <property type="molecule type" value="Genomic_DNA"/>
</dbReference>
<keyword evidence="3" id="KW-1185">Reference proteome</keyword>
<accession>A0A4Y1ZR65</accession>
<organism evidence="2 3">
    <name type="scientific">Araneus ventricosus</name>
    <name type="common">Orbweaver spider</name>
    <name type="synonym">Epeira ventricosa</name>
    <dbReference type="NCBI Taxonomy" id="182803"/>
    <lineage>
        <taxon>Eukaryota</taxon>
        <taxon>Metazoa</taxon>
        <taxon>Ecdysozoa</taxon>
        <taxon>Arthropoda</taxon>
        <taxon>Chelicerata</taxon>
        <taxon>Arachnida</taxon>
        <taxon>Araneae</taxon>
        <taxon>Araneomorphae</taxon>
        <taxon>Entelegynae</taxon>
        <taxon>Araneoidea</taxon>
        <taxon>Araneidae</taxon>
        <taxon>Araneus</taxon>
    </lineage>
</organism>
<feature type="non-terminal residue" evidence="2">
    <location>
        <position position="122"/>
    </location>
</feature>
<sequence length="122" mass="13825">MSVKLNLRKDELIAIAEEMGLMVPDKAKVVDLKALIESSDVYKDDIELVRNLVDGILEEKRKKSEREYEIEKTKLAQLEKQLEIANARENLASISQTTEIREPGSLTNNLESLIKSVKTLTI</sequence>
<reference evidence="2 3" key="1">
    <citation type="journal article" date="2019" name="Sci. Rep.">
        <title>Orb-weaving spider Araneus ventricosus genome elucidates the spidroin gene catalogue.</title>
        <authorList>
            <person name="Kono N."/>
            <person name="Nakamura H."/>
            <person name="Ohtoshi R."/>
            <person name="Moran D.A.P."/>
            <person name="Shinohara A."/>
            <person name="Yoshida Y."/>
            <person name="Fujiwara M."/>
            <person name="Mori M."/>
            <person name="Tomita M."/>
            <person name="Arakawa K."/>
        </authorList>
    </citation>
    <scope>NUCLEOTIDE SEQUENCE [LARGE SCALE GENOMIC DNA]</scope>
</reference>
<gene>
    <name evidence="2" type="ORF">AVEN_145456_1</name>
</gene>
<evidence type="ECO:0000313" key="2">
    <source>
        <dbReference type="EMBL" id="GBL63027.1"/>
    </source>
</evidence>
<dbReference type="AlphaFoldDB" id="A0A4Y1ZR65"/>
<protein>
    <submittedName>
        <fullName evidence="2">Uncharacterized protein</fullName>
    </submittedName>
</protein>